<evidence type="ECO:0000256" key="5">
    <source>
        <dbReference type="ARBA" id="ARBA00022989"/>
    </source>
</evidence>
<keyword evidence="4 7" id="KW-0812">Transmembrane</keyword>
<evidence type="ECO:0000256" key="7">
    <source>
        <dbReference type="SAM" id="Phobius"/>
    </source>
</evidence>
<evidence type="ECO:0008006" key="10">
    <source>
        <dbReference type="Google" id="ProtNLM"/>
    </source>
</evidence>
<dbReference type="Pfam" id="PF03547">
    <property type="entry name" value="Mem_trans"/>
    <property type="match status" value="1"/>
</dbReference>
<feature type="transmembrane region" description="Helical" evidence="7">
    <location>
        <begin position="100"/>
        <end position="121"/>
    </location>
</feature>
<comment type="subcellular location">
    <subcellularLocation>
        <location evidence="1">Membrane</location>
        <topology evidence="1">Multi-pass membrane protein</topology>
    </subcellularLocation>
</comment>
<feature type="transmembrane region" description="Helical" evidence="7">
    <location>
        <begin position="66"/>
        <end position="88"/>
    </location>
</feature>
<evidence type="ECO:0000256" key="6">
    <source>
        <dbReference type="ARBA" id="ARBA00023136"/>
    </source>
</evidence>
<organism evidence="8 9">
    <name type="scientific">Oenococcus alcoholitolerans</name>
    <dbReference type="NCBI Taxonomy" id="931074"/>
    <lineage>
        <taxon>Bacteria</taxon>
        <taxon>Bacillati</taxon>
        <taxon>Bacillota</taxon>
        <taxon>Bacilli</taxon>
        <taxon>Lactobacillales</taxon>
        <taxon>Lactobacillaceae</taxon>
        <taxon>Oenococcus</taxon>
    </lineage>
</organism>
<feature type="transmembrane region" description="Helical" evidence="7">
    <location>
        <begin position="6"/>
        <end position="24"/>
    </location>
</feature>
<dbReference type="EMBL" id="AXCV01000027">
    <property type="protein sequence ID" value="KGO32390.1"/>
    <property type="molecule type" value="Genomic_DNA"/>
</dbReference>
<accession>A0ABR4XSM4</accession>
<sequence length="165" mass="18305">MNIALLGGQIALVFCLIFVGVLVNKLNFMHVQTSNDLTNILLNIVSPCLILNAFEQPYSNDRVHQFLLSALGVFIFYIISILISHLFFSSVTSVNLKTVSIYGSVYSNAGFMGVPLAAALFGKAGVFFAVVSLTGFNLFNWTHGIWLFSADKDQNDWRQTLKKVF</sequence>
<dbReference type="Proteomes" id="UP000030023">
    <property type="component" value="Unassembled WGS sequence"/>
</dbReference>
<proteinExistence type="predicted"/>
<evidence type="ECO:0000313" key="8">
    <source>
        <dbReference type="EMBL" id="KGO32390.1"/>
    </source>
</evidence>
<feature type="transmembrane region" description="Helical" evidence="7">
    <location>
        <begin position="36"/>
        <end position="54"/>
    </location>
</feature>
<evidence type="ECO:0000256" key="1">
    <source>
        <dbReference type="ARBA" id="ARBA00004141"/>
    </source>
</evidence>
<dbReference type="PANTHER" id="PTHR36838:SF1">
    <property type="entry name" value="SLR1864 PROTEIN"/>
    <property type="match status" value="1"/>
</dbReference>
<dbReference type="PANTHER" id="PTHR36838">
    <property type="entry name" value="AUXIN EFFLUX CARRIER FAMILY PROTEIN"/>
    <property type="match status" value="1"/>
</dbReference>
<evidence type="ECO:0000256" key="3">
    <source>
        <dbReference type="ARBA" id="ARBA00022475"/>
    </source>
</evidence>
<name>A0ABR4XSM4_9LACO</name>
<reference evidence="8 9" key="1">
    <citation type="journal article" date="2014" name="Antonie Van Leeuwenhoek">
        <title>Oenococcus alcoholitolerans sp. nov., a lactic acid bacteria isolated from cachaca and ethanol fermentation processes.</title>
        <authorList>
            <person name="Badotti F."/>
            <person name="Moreira A.P."/>
            <person name="Tonon L.A."/>
            <person name="de Lucena B.T."/>
            <person name="Gomes Fde C."/>
            <person name="Kruger R."/>
            <person name="Thompson C.C."/>
            <person name="de Morais M.A.Jr."/>
            <person name="Rosa C.A."/>
            <person name="Thompson F.L."/>
        </authorList>
    </citation>
    <scope>NUCLEOTIDE SEQUENCE [LARGE SCALE GENOMIC DNA]</scope>
    <source>
        <strain evidence="8 9">UFRJ-M7.2.18</strain>
    </source>
</reference>
<feature type="transmembrane region" description="Helical" evidence="7">
    <location>
        <begin position="127"/>
        <end position="148"/>
    </location>
</feature>
<evidence type="ECO:0000256" key="4">
    <source>
        <dbReference type="ARBA" id="ARBA00022692"/>
    </source>
</evidence>
<dbReference type="InterPro" id="IPR004776">
    <property type="entry name" value="Mem_transp_PIN-like"/>
</dbReference>
<evidence type="ECO:0000313" key="9">
    <source>
        <dbReference type="Proteomes" id="UP000030023"/>
    </source>
</evidence>
<keyword evidence="2" id="KW-0813">Transport</keyword>
<gene>
    <name evidence="8" type="ORF">Q757_01270</name>
</gene>
<keyword evidence="5 7" id="KW-1133">Transmembrane helix</keyword>
<protein>
    <recommendedName>
        <fullName evidence="10">Transporter</fullName>
    </recommendedName>
</protein>
<keyword evidence="6 7" id="KW-0472">Membrane</keyword>
<keyword evidence="9" id="KW-1185">Reference proteome</keyword>
<keyword evidence="3" id="KW-1003">Cell membrane</keyword>
<evidence type="ECO:0000256" key="2">
    <source>
        <dbReference type="ARBA" id="ARBA00022448"/>
    </source>
</evidence>
<comment type="caution">
    <text evidence="8">The sequence shown here is derived from an EMBL/GenBank/DDBJ whole genome shotgun (WGS) entry which is preliminary data.</text>
</comment>